<dbReference type="Proteomes" id="UP000794436">
    <property type="component" value="Unassembled WGS sequence"/>
</dbReference>
<accession>A0A8K1CJN8</accession>
<feature type="region of interest" description="Disordered" evidence="3">
    <location>
        <begin position="183"/>
        <end position="230"/>
    </location>
</feature>
<dbReference type="InterPro" id="IPR008501">
    <property type="entry name" value="THOC7/Mft1"/>
</dbReference>
<evidence type="ECO:0000256" key="1">
    <source>
        <dbReference type="ARBA" id="ARBA00004123"/>
    </source>
</evidence>
<dbReference type="GO" id="GO:0000445">
    <property type="term" value="C:THO complex part of transcription export complex"/>
    <property type="evidence" value="ECO:0007669"/>
    <property type="project" value="InterPro"/>
</dbReference>
<protein>
    <recommendedName>
        <fullName evidence="6">THO complex subunit 7</fullName>
    </recommendedName>
</protein>
<feature type="compositionally biased region" description="Acidic residues" evidence="3">
    <location>
        <begin position="184"/>
        <end position="195"/>
    </location>
</feature>
<dbReference type="Pfam" id="PF05615">
    <property type="entry name" value="THOC7"/>
    <property type="match status" value="1"/>
</dbReference>
<comment type="subcellular location">
    <subcellularLocation>
        <location evidence="1">Nucleus</location>
    </subcellularLocation>
</comment>
<name>A0A8K1CJN8_PYTOL</name>
<dbReference type="EMBL" id="SPLM01000038">
    <property type="protein sequence ID" value="TMW64809.1"/>
    <property type="molecule type" value="Genomic_DNA"/>
</dbReference>
<evidence type="ECO:0000256" key="3">
    <source>
        <dbReference type="SAM" id="MobiDB-lite"/>
    </source>
</evidence>
<evidence type="ECO:0000313" key="5">
    <source>
        <dbReference type="Proteomes" id="UP000794436"/>
    </source>
</evidence>
<comment type="caution">
    <text evidence="4">The sequence shown here is derived from an EMBL/GenBank/DDBJ whole genome shotgun (WGS) entry which is preliminary data.</text>
</comment>
<gene>
    <name evidence="4" type="ORF">Poli38472_008976</name>
</gene>
<evidence type="ECO:0000313" key="4">
    <source>
        <dbReference type="EMBL" id="TMW64809.1"/>
    </source>
</evidence>
<dbReference type="AlphaFoldDB" id="A0A8K1CJN8"/>
<evidence type="ECO:0008006" key="6">
    <source>
        <dbReference type="Google" id="ProtNLM"/>
    </source>
</evidence>
<dbReference type="OrthoDB" id="205166at2759"/>
<reference evidence="4" key="1">
    <citation type="submission" date="2019-03" db="EMBL/GenBank/DDBJ databases">
        <title>Long read genome sequence of the mycoparasitic Pythium oligandrum ATCC 38472 isolated from sugarbeet rhizosphere.</title>
        <authorList>
            <person name="Gaulin E."/>
        </authorList>
    </citation>
    <scope>NUCLEOTIDE SEQUENCE</scope>
    <source>
        <strain evidence="4">ATCC 38472_TT</strain>
    </source>
</reference>
<keyword evidence="5" id="KW-1185">Reference proteome</keyword>
<proteinExistence type="predicted"/>
<keyword evidence="2" id="KW-0539">Nucleus</keyword>
<sequence length="230" mass="25967">MADEELIIRRRLLTRTSVVGKAGLKKCAEGVLSLFDALAEDGIDELTCKQEVDALLWEMEQLEFEANKTDILGYTCERELEAYETLNADIDASILKVSEEIEELMAKVQVEKTIRAYKEEYESISRVINELPSRQDLAAELAVEEKRLSEAQIALSAVDEKLDLRTKQFSLLMSTIQNLKSTLDEDTAMDDEEDEQQKRSGDAEDEDMEDTSEKRGATQDDDDMNGGRSP</sequence>
<evidence type="ECO:0000256" key="2">
    <source>
        <dbReference type="ARBA" id="ARBA00023242"/>
    </source>
</evidence>
<dbReference type="GO" id="GO:0006397">
    <property type="term" value="P:mRNA processing"/>
    <property type="evidence" value="ECO:0007669"/>
    <property type="project" value="InterPro"/>
</dbReference>
<organism evidence="4 5">
    <name type="scientific">Pythium oligandrum</name>
    <name type="common">Mycoparasitic fungus</name>
    <dbReference type="NCBI Taxonomy" id="41045"/>
    <lineage>
        <taxon>Eukaryota</taxon>
        <taxon>Sar</taxon>
        <taxon>Stramenopiles</taxon>
        <taxon>Oomycota</taxon>
        <taxon>Peronosporomycetes</taxon>
        <taxon>Pythiales</taxon>
        <taxon>Pythiaceae</taxon>
        <taxon>Pythium</taxon>
    </lineage>
</organism>